<keyword evidence="2" id="KW-1185">Reference proteome</keyword>
<sequence length="217" mass="24362">MKLNFANHVKQLSGRIKKIILLLICVFVFTTPASAEIRKTVNNHGIFISSVYAQTIAEKDGAQYVIGVILERHKLNSGLIASTPDFNLSIKAMAISTTSPSTTFAPDKHFDPLMVFSFKTPPKFEITKDNSVQTITITDKTGIDVNNIIYNLDKKGFWGEPKGNMAIILPTAEKITIIMPFNNGTEMRIELPEEIVKEWNYISTANMRKEKKEALNR</sequence>
<evidence type="ECO:0000313" key="1">
    <source>
        <dbReference type="EMBL" id="TCL37748.1"/>
    </source>
</evidence>
<evidence type="ECO:0000313" key="2">
    <source>
        <dbReference type="Proteomes" id="UP000295063"/>
    </source>
</evidence>
<dbReference type="AlphaFoldDB" id="A0A4R1Q274"/>
<dbReference type="Proteomes" id="UP000295063">
    <property type="component" value="Unassembled WGS sequence"/>
</dbReference>
<protein>
    <submittedName>
        <fullName evidence="1">Uncharacterized protein</fullName>
    </submittedName>
</protein>
<proteinExistence type="predicted"/>
<dbReference type="EMBL" id="SLUI01000005">
    <property type="protein sequence ID" value="TCL37748.1"/>
    <property type="molecule type" value="Genomic_DNA"/>
</dbReference>
<reference evidence="1 2" key="1">
    <citation type="submission" date="2019-03" db="EMBL/GenBank/DDBJ databases">
        <title>Genomic Encyclopedia of Type Strains, Phase IV (KMG-IV): sequencing the most valuable type-strain genomes for metagenomic binning, comparative biology and taxonomic classification.</title>
        <authorList>
            <person name="Goeker M."/>
        </authorList>
    </citation>
    <scope>NUCLEOTIDE SEQUENCE [LARGE SCALE GENOMIC DNA]</scope>
    <source>
        <strain evidence="1 2">DSM 15969</strain>
    </source>
</reference>
<comment type="caution">
    <text evidence="1">The sequence shown here is derived from an EMBL/GenBank/DDBJ whole genome shotgun (WGS) entry which is preliminary data.</text>
</comment>
<accession>A0A4R1Q274</accession>
<name>A0A4R1Q274_9FIRM</name>
<dbReference type="RefSeq" id="WP_132078793.1">
    <property type="nucleotide sequence ID" value="NZ_SLUI01000005.1"/>
</dbReference>
<gene>
    <name evidence="1" type="ORF">EV210_105183</name>
</gene>
<organism evidence="1 2">
    <name type="scientific">Anaerospora hongkongensis</name>
    <dbReference type="NCBI Taxonomy" id="244830"/>
    <lineage>
        <taxon>Bacteria</taxon>
        <taxon>Bacillati</taxon>
        <taxon>Bacillota</taxon>
        <taxon>Negativicutes</taxon>
        <taxon>Selenomonadales</taxon>
        <taxon>Sporomusaceae</taxon>
        <taxon>Anaerospora</taxon>
    </lineage>
</organism>